<comment type="similarity">
    <text evidence="2">Belongs to the metallo-dependent hydrolases superfamily. Adenosine and AMP deaminases family.</text>
</comment>
<sequence>MSMRIARELIRRLPKAELHVHLDGSLRPETLLELAAGEGLRLPFGTPEEARAYMRAHAAPDLARYLETFELTLQVLQTREELSRAAFELAEDAARENVWYLEVRFSPILHGRRGLSWGDAVEAVTAGLRAAEERFVIRTGTILCGIRSISPEHSLELARLAISLKGRGVAGFDLAGAEKGNPAKDHRAAFYEIRNHNVSSTVHAGEDFGPPSIHQALHYCGAHRIGHGTRLCEDGALMAYVNDHRIPLEMCLTSNVQTGAATLLGHPFRLYFDSGLRVTLNTDNRLVSDTTLTDEYDLACRTFLLDVYDLRRLLIHGFKSAFLPYEDKAHLLRGAVEAMDRLFEEHFPGGYQRLRSFL</sequence>
<dbReference type="GO" id="GO:0043103">
    <property type="term" value="P:hypoxanthine salvage"/>
    <property type="evidence" value="ECO:0007669"/>
    <property type="project" value="TreeGrafter"/>
</dbReference>
<dbReference type="GO" id="GO:0006154">
    <property type="term" value="P:adenosine catabolic process"/>
    <property type="evidence" value="ECO:0007669"/>
    <property type="project" value="TreeGrafter"/>
</dbReference>
<dbReference type="Gene3D" id="3.20.20.140">
    <property type="entry name" value="Metal-dependent hydrolases"/>
    <property type="match status" value="1"/>
</dbReference>
<dbReference type="GO" id="GO:0004000">
    <property type="term" value="F:adenosine deaminase activity"/>
    <property type="evidence" value="ECO:0007669"/>
    <property type="project" value="UniProtKB-ARBA"/>
</dbReference>
<dbReference type="Proteomes" id="UP000748308">
    <property type="component" value="Unassembled WGS sequence"/>
</dbReference>
<keyword evidence="4" id="KW-0479">Metal-binding</keyword>
<keyword evidence="6" id="KW-0862">Zinc</keyword>
<dbReference type="PANTHER" id="PTHR11409:SF43">
    <property type="entry name" value="ADENOSINE DEAMINASE"/>
    <property type="match status" value="1"/>
</dbReference>
<gene>
    <name evidence="8" type="primary">add</name>
    <name evidence="8" type="ORF">FJY75_00445</name>
</gene>
<evidence type="ECO:0000313" key="9">
    <source>
        <dbReference type="Proteomes" id="UP000748308"/>
    </source>
</evidence>
<protein>
    <recommendedName>
        <fullName evidence="3">adenosine deaminase</fullName>
        <ecNumber evidence="3">3.5.4.4</ecNumber>
    </recommendedName>
</protein>
<evidence type="ECO:0000256" key="3">
    <source>
        <dbReference type="ARBA" id="ARBA00012784"/>
    </source>
</evidence>
<name>A0A937X602_UNCEI</name>
<keyword evidence="5 8" id="KW-0378">Hydrolase</keyword>
<dbReference type="SUPFAM" id="SSF51556">
    <property type="entry name" value="Metallo-dependent hydrolases"/>
    <property type="match status" value="1"/>
</dbReference>
<reference evidence="8" key="1">
    <citation type="submission" date="2019-03" db="EMBL/GenBank/DDBJ databases">
        <title>Lake Tanganyika Metagenome-Assembled Genomes (MAGs).</title>
        <authorList>
            <person name="Tran P."/>
        </authorList>
    </citation>
    <scope>NUCLEOTIDE SEQUENCE</scope>
    <source>
        <strain evidence="8">M_DeepCast_400m_m2_100</strain>
    </source>
</reference>
<evidence type="ECO:0000256" key="1">
    <source>
        <dbReference type="ARBA" id="ARBA00001947"/>
    </source>
</evidence>
<dbReference type="InterPro" id="IPR006330">
    <property type="entry name" value="Ado/ade_deaminase"/>
</dbReference>
<dbReference type="CDD" id="cd01320">
    <property type="entry name" value="ADA"/>
    <property type="match status" value="1"/>
</dbReference>
<evidence type="ECO:0000313" key="8">
    <source>
        <dbReference type="EMBL" id="MBM3316296.1"/>
    </source>
</evidence>
<evidence type="ECO:0000256" key="4">
    <source>
        <dbReference type="ARBA" id="ARBA00022723"/>
    </source>
</evidence>
<feature type="domain" description="Adenosine deaminase" evidence="7">
    <location>
        <begin position="14"/>
        <end position="333"/>
    </location>
</feature>
<dbReference type="InterPro" id="IPR001365">
    <property type="entry name" value="A_deaminase_dom"/>
</dbReference>
<dbReference type="GO" id="GO:0046103">
    <property type="term" value="P:inosine biosynthetic process"/>
    <property type="evidence" value="ECO:0007669"/>
    <property type="project" value="TreeGrafter"/>
</dbReference>
<dbReference type="EMBL" id="VGIY01000004">
    <property type="protein sequence ID" value="MBM3316296.1"/>
    <property type="molecule type" value="Genomic_DNA"/>
</dbReference>
<comment type="caution">
    <text evidence="8">The sequence shown here is derived from an EMBL/GenBank/DDBJ whole genome shotgun (WGS) entry which is preliminary data.</text>
</comment>
<comment type="cofactor">
    <cofactor evidence="1">
        <name>Zn(2+)</name>
        <dbReference type="ChEBI" id="CHEBI:29105"/>
    </cofactor>
</comment>
<dbReference type="GO" id="GO:0046872">
    <property type="term" value="F:metal ion binding"/>
    <property type="evidence" value="ECO:0007669"/>
    <property type="project" value="UniProtKB-KW"/>
</dbReference>
<evidence type="ECO:0000256" key="6">
    <source>
        <dbReference type="ARBA" id="ARBA00022833"/>
    </source>
</evidence>
<dbReference type="InterPro" id="IPR032466">
    <property type="entry name" value="Metal_Hydrolase"/>
</dbReference>
<accession>A0A937X602</accession>
<proteinExistence type="inferred from homology"/>
<dbReference type="Pfam" id="PF00962">
    <property type="entry name" value="A_deaminase"/>
    <property type="match status" value="1"/>
</dbReference>
<evidence type="ECO:0000256" key="2">
    <source>
        <dbReference type="ARBA" id="ARBA00006676"/>
    </source>
</evidence>
<organism evidence="8 9">
    <name type="scientific">Eiseniibacteriota bacterium</name>
    <dbReference type="NCBI Taxonomy" id="2212470"/>
    <lineage>
        <taxon>Bacteria</taxon>
        <taxon>Candidatus Eiseniibacteriota</taxon>
    </lineage>
</organism>
<dbReference type="EC" id="3.5.4.4" evidence="3"/>
<evidence type="ECO:0000256" key="5">
    <source>
        <dbReference type="ARBA" id="ARBA00022801"/>
    </source>
</evidence>
<dbReference type="PANTHER" id="PTHR11409">
    <property type="entry name" value="ADENOSINE DEAMINASE"/>
    <property type="match status" value="1"/>
</dbReference>
<dbReference type="GO" id="GO:0005829">
    <property type="term" value="C:cytosol"/>
    <property type="evidence" value="ECO:0007669"/>
    <property type="project" value="TreeGrafter"/>
</dbReference>
<dbReference type="AlphaFoldDB" id="A0A937X602"/>
<evidence type="ECO:0000259" key="7">
    <source>
        <dbReference type="Pfam" id="PF00962"/>
    </source>
</evidence>
<dbReference type="NCBIfam" id="TIGR01430">
    <property type="entry name" value="aden_deam"/>
    <property type="match status" value="1"/>
</dbReference>